<accession>A0ABX1GLH8</accession>
<reference evidence="1 2" key="1">
    <citation type="submission" date="2020-04" db="EMBL/GenBank/DDBJ databases">
        <authorList>
            <person name="Yoon J."/>
        </authorList>
    </citation>
    <scope>NUCLEOTIDE SEQUENCE [LARGE SCALE GENOMIC DNA]</scope>
    <source>
        <strain evidence="1 2">KMU-166</strain>
    </source>
</reference>
<organism evidence="1 2">
    <name type="scientific">Spongiibacter thalassae</name>
    <dbReference type="NCBI Taxonomy" id="2721624"/>
    <lineage>
        <taxon>Bacteria</taxon>
        <taxon>Pseudomonadati</taxon>
        <taxon>Pseudomonadota</taxon>
        <taxon>Gammaproteobacteria</taxon>
        <taxon>Cellvibrionales</taxon>
        <taxon>Spongiibacteraceae</taxon>
        <taxon>Spongiibacter</taxon>
    </lineage>
</organism>
<dbReference type="InterPro" id="IPR045709">
    <property type="entry name" value="DUF6065"/>
</dbReference>
<proteinExistence type="predicted"/>
<gene>
    <name evidence="1" type="ORF">HCU74_17455</name>
</gene>
<evidence type="ECO:0000313" key="2">
    <source>
        <dbReference type="Proteomes" id="UP000765845"/>
    </source>
</evidence>
<dbReference type="Pfam" id="PF19541">
    <property type="entry name" value="DUF6065"/>
    <property type="match status" value="1"/>
</dbReference>
<name>A0ABX1GLH8_9GAMM</name>
<keyword evidence="2" id="KW-1185">Reference proteome</keyword>
<dbReference type="EMBL" id="JAAWWK010000007">
    <property type="protein sequence ID" value="NKI19197.1"/>
    <property type="molecule type" value="Genomic_DNA"/>
</dbReference>
<dbReference type="Proteomes" id="UP000765845">
    <property type="component" value="Unassembled WGS sequence"/>
</dbReference>
<sequence>MTDTPENALTAYPVAEKDALPEIRPAQRVRQWQLDTADSYAVRCLPLNIANNNGWELLLPGGFDVVYGGGRGLDDISVYPHGDGKCIAQSHFGEGVLTFQVGYLFRTSDNVHLQIGGPINYFRDGIQALGGIIESDWSPYTTTMNYRFTRSCRVRFCKGEPFAQLSPIPAAFVNRFQVRFADLAVEDPKCKSDFDQWSASRAEFNSRLAKGCTKAKKQKWQKLYYRGLYPDGECRHDAHRTRLAPEPFSDSGLPAREILEGNAQNAIEKAPVRYPVTALIKLEKPDWYATRCIDELSVRAEKVVVFYAASSSGIASLVKEIPYSNVTAIHVNSQHNVVDQLIEHCSHDAVLTLSTRCLLQGDFWTNLEGYLRLLQEKYEAIELAKYQARHAFATVKIMERTLSYPSDVLDALHTTEVVLQRRDQLGASSLEVFKAKDKLIMA</sequence>
<comment type="caution">
    <text evidence="1">The sequence shown here is derived from an EMBL/GenBank/DDBJ whole genome shotgun (WGS) entry which is preliminary data.</text>
</comment>
<evidence type="ECO:0000313" key="1">
    <source>
        <dbReference type="EMBL" id="NKI19197.1"/>
    </source>
</evidence>
<protein>
    <submittedName>
        <fullName evidence="1">Uncharacterized protein</fullName>
    </submittedName>
</protein>
<dbReference type="RefSeq" id="WP_168451722.1">
    <property type="nucleotide sequence ID" value="NZ_JAAWWK010000007.1"/>
</dbReference>